<dbReference type="InterPro" id="IPR006674">
    <property type="entry name" value="HD_domain"/>
</dbReference>
<dbReference type="SUPFAM" id="SSF81891">
    <property type="entry name" value="Poly A polymerase C-terminal region-like"/>
    <property type="match status" value="1"/>
</dbReference>
<dbReference type="Gene3D" id="1.10.3090.10">
    <property type="entry name" value="cca-adding enzyme, domain 2"/>
    <property type="match status" value="1"/>
</dbReference>
<evidence type="ECO:0000259" key="2">
    <source>
        <dbReference type="PROSITE" id="PS51831"/>
    </source>
</evidence>
<gene>
    <name evidence="3" type="ORF">SAMN05421548_11029</name>
</gene>
<dbReference type="InterPro" id="IPR050124">
    <property type="entry name" value="tRNA_CCA-adding_enzyme"/>
</dbReference>
<evidence type="ECO:0000256" key="1">
    <source>
        <dbReference type="ARBA" id="ARBA00022741"/>
    </source>
</evidence>
<keyword evidence="1" id="KW-0547">Nucleotide-binding</keyword>
<organism evidence="3 4">
    <name type="scientific">Paraburkholderia lycopersici</name>
    <dbReference type="NCBI Taxonomy" id="416944"/>
    <lineage>
        <taxon>Bacteria</taxon>
        <taxon>Pseudomonadati</taxon>
        <taxon>Pseudomonadota</taxon>
        <taxon>Betaproteobacteria</taxon>
        <taxon>Burkholderiales</taxon>
        <taxon>Burkholderiaceae</taxon>
        <taxon>Paraburkholderia</taxon>
    </lineage>
</organism>
<dbReference type="OrthoDB" id="9805698at2"/>
<dbReference type="RefSeq" id="WP_091997110.1">
    <property type="nucleotide sequence ID" value="NZ_FMYQ01000010.1"/>
</dbReference>
<keyword evidence="4" id="KW-1185">Reference proteome</keyword>
<evidence type="ECO:0000313" key="4">
    <source>
        <dbReference type="Proteomes" id="UP000198908"/>
    </source>
</evidence>
<protein>
    <submittedName>
        <fullName evidence="3">tRNA nucleotidyltransferase (CCA-adding enzyme)</fullName>
    </submittedName>
</protein>
<dbReference type="GO" id="GO:0016740">
    <property type="term" value="F:transferase activity"/>
    <property type="evidence" value="ECO:0007669"/>
    <property type="project" value="UniProtKB-KW"/>
</dbReference>
<dbReference type="AlphaFoldDB" id="A0A1G6P6J6"/>
<dbReference type="GO" id="GO:0000166">
    <property type="term" value="F:nucleotide binding"/>
    <property type="evidence" value="ECO:0007669"/>
    <property type="project" value="UniProtKB-KW"/>
</dbReference>
<keyword evidence="3" id="KW-0808">Transferase</keyword>
<reference evidence="4" key="1">
    <citation type="submission" date="2016-09" db="EMBL/GenBank/DDBJ databases">
        <authorList>
            <person name="Varghese N."/>
            <person name="Submissions S."/>
        </authorList>
    </citation>
    <scope>NUCLEOTIDE SEQUENCE [LARGE SCALE GENOMIC DNA]</scope>
    <source>
        <strain evidence="4">TNe-862</strain>
    </source>
</reference>
<dbReference type="STRING" id="416944.SAMN05421548_11029"/>
<feature type="domain" description="HD" evidence="2">
    <location>
        <begin position="98"/>
        <end position="199"/>
    </location>
</feature>
<sequence length="273" mass="29273">MSWGQDLIRHALWAAQTEAATPGVAEQAQMVTAVQMNSIERLSAQQRGQVLCRALMAPYPVGFFQALRACAGLRRLLPELNALFGVPLISDSAEADDAGEHQLRVLAETARRGAPLAVRVAALLHKTGMGATPPEYWPSHPGHELRGARMLAALAQRIALPDDALDLAALAIADADRVHRASDLRAGAVAALLERTCADSRPERFEQLLLVCACDYAAYPGHRGAGYVAAQRLRRALAAYRSVQEAADPVALLDARASAIARSVPGSRWHDAE</sequence>
<name>A0A1G6P6J6_9BURK</name>
<dbReference type="EMBL" id="FMYQ01000010">
    <property type="protein sequence ID" value="SDC75244.1"/>
    <property type="molecule type" value="Genomic_DNA"/>
</dbReference>
<dbReference type="PROSITE" id="PS51831">
    <property type="entry name" value="HD"/>
    <property type="match status" value="1"/>
</dbReference>
<dbReference type="PANTHER" id="PTHR47545:SF1">
    <property type="entry name" value="MULTIFUNCTIONAL CCA PROTEIN"/>
    <property type="match status" value="1"/>
</dbReference>
<evidence type="ECO:0000313" key="3">
    <source>
        <dbReference type="EMBL" id="SDC75244.1"/>
    </source>
</evidence>
<accession>A0A1G6P6J6</accession>
<dbReference type="Proteomes" id="UP000198908">
    <property type="component" value="Unassembled WGS sequence"/>
</dbReference>
<proteinExistence type="predicted"/>
<dbReference type="PANTHER" id="PTHR47545">
    <property type="entry name" value="MULTIFUNCTIONAL CCA PROTEIN"/>
    <property type="match status" value="1"/>
</dbReference>